<gene>
    <name evidence="1" type="ORF">AYBTSS11_LOCUS27116</name>
</gene>
<organism evidence="1 2">
    <name type="scientific">Sphenostylis stenocarpa</name>
    <dbReference type="NCBI Taxonomy" id="92480"/>
    <lineage>
        <taxon>Eukaryota</taxon>
        <taxon>Viridiplantae</taxon>
        <taxon>Streptophyta</taxon>
        <taxon>Embryophyta</taxon>
        <taxon>Tracheophyta</taxon>
        <taxon>Spermatophyta</taxon>
        <taxon>Magnoliopsida</taxon>
        <taxon>eudicotyledons</taxon>
        <taxon>Gunneridae</taxon>
        <taxon>Pentapetalae</taxon>
        <taxon>rosids</taxon>
        <taxon>fabids</taxon>
        <taxon>Fabales</taxon>
        <taxon>Fabaceae</taxon>
        <taxon>Papilionoideae</taxon>
        <taxon>50 kb inversion clade</taxon>
        <taxon>NPAAA clade</taxon>
        <taxon>indigoferoid/millettioid clade</taxon>
        <taxon>Phaseoleae</taxon>
        <taxon>Sphenostylis</taxon>
    </lineage>
</organism>
<dbReference type="PANTHER" id="PTHR28570">
    <property type="entry name" value="ASPARTYL AMINOPEPTIDASE"/>
    <property type="match status" value="1"/>
</dbReference>
<protein>
    <recommendedName>
        <fullName evidence="3">Aspartyl aminopeptidase</fullName>
    </recommendedName>
</protein>
<dbReference type="Gene3D" id="3.40.630.10">
    <property type="entry name" value="Zn peptidases"/>
    <property type="match status" value="1"/>
</dbReference>
<dbReference type="SUPFAM" id="SSF53187">
    <property type="entry name" value="Zn-dependent exopeptidases"/>
    <property type="match status" value="1"/>
</dbReference>
<evidence type="ECO:0000313" key="1">
    <source>
        <dbReference type="EMBL" id="CAJ1975028.1"/>
    </source>
</evidence>
<dbReference type="Gramene" id="rna-AYBTSS11_LOCUS27116">
    <property type="protein sequence ID" value="CAJ1975028.1"/>
    <property type="gene ID" value="gene-AYBTSS11_LOCUS27116"/>
</dbReference>
<dbReference type="GO" id="GO:0006508">
    <property type="term" value="P:proteolysis"/>
    <property type="evidence" value="ECO:0007669"/>
    <property type="project" value="InterPro"/>
</dbReference>
<dbReference type="Proteomes" id="UP001189624">
    <property type="component" value="Chromosome 9"/>
</dbReference>
<proteinExistence type="predicted"/>
<sequence length="123" mass="13649">MAKQPSHDVVSDLVDFLNASPTAFHAVDEAKRRLQSAGFHQLSERELWELQPGNKYFFTRNHSTIVAFAIGKKYVAGNGFYIIGAHTDSPCLKLKPVSKDIAKLMGSGERVLSVLEGALLWDF</sequence>
<keyword evidence="2" id="KW-1185">Reference proteome</keyword>
<dbReference type="InterPro" id="IPR001948">
    <property type="entry name" value="Peptidase_M18"/>
</dbReference>
<dbReference type="AlphaFoldDB" id="A0AA86SXV4"/>
<name>A0AA86SXV4_9FABA</name>
<reference evidence="1" key="1">
    <citation type="submission" date="2023-10" db="EMBL/GenBank/DDBJ databases">
        <authorList>
            <person name="Domelevo Entfellner J.-B."/>
        </authorList>
    </citation>
    <scope>NUCLEOTIDE SEQUENCE</scope>
</reference>
<accession>A0AA86SXV4</accession>
<dbReference type="GO" id="GO:0004177">
    <property type="term" value="F:aminopeptidase activity"/>
    <property type="evidence" value="ECO:0007669"/>
    <property type="project" value="InterPro"/>
</dbReference>
<dbReference type="GO" id="GO:0008270">
    <property type="term" value="F:zinc ion binding"/>
    <property type="evidence" value="ECO:0007669"/>
    <property type="project" value="InterPro"/>
</dbReference>
<dbReference type="Pfam" id="PF02127">
    <property type="entry name" value="Peptidase_M18"/>
    <property type="match status" value="1"/>
</dbReference>
<evidence type="ECO:0000313" key="2">
    <source>
        <dbReference type="Proteomes" id="UP001189624"/>
    </source>
</evidence>
<dbReference type="EMBL" id="OY731406">
    <property type="protein sequence ID" value="CAJ1975028.1"/>
    <property type="molecule type" value="Genomic_DNA"/>
</dbReference>
<evidence type="ECO:0008006" key="3">
    <source>
        <dbReference type="Google" id="ProtNLM"/>
    </source>
</evidence>
<dbReference type="PANTHER" id="PTHR28570:SF16">
    <property type="entry name" value="ASPARTYL AMINOPEPTIDASE-RELATED"/>
    <property type="match status" value="1"/>
</dbReference>